<evidence type="ECO:0000313" key="3">
    <source>
        <dbReference type="EMBL" id="NVD28760.1"/>
    </source>
</evidence>
<protein>
    <submittedName>
        <fullName evidence="3">WYL domain-containing protein</fullName>
    </submittedName>
</protein>
<accession>A0ABX2N4V7</accession>
<dbReference type="PROSITE" id="PS52050">
    <property type="entry name" value="WYL"/>
    <property type="match status" value="1"/>
</dbReference>
<dbReference type="Pfam" id="PF26107">
    <property type="entry name" value="BrxR_CTD"/>
    <property type="match status" value="1"/>
</dbReference>
<reference evidence="3 4" key="1">
    <citation type="submission" date="2020-06" db="EMBL/GenBank/DDBJ databases">
        <authorList>
            <person name="Kim S.-J."/>
            <person name="Park S.-J."/>
        </authorList>
    </citation>
    <scope>NUCLEOTIDE SEQUENCE [LARGE SCALE GENOMIC DNA]</scope>
    <source>
        <strain evidence="3 4">SW-151</strain>
    </source>
</reference>
<dbReference type="Proteomes" id="UP000652427">
    <property type="component" value="Unassembled WGS sequence"/>
</dbReference>
<feature type="domain" description="WYL" evidence="1">
    <location>
        <begin position="56"/>
        <end position="121"/>
    </location>
</feature>
<dbReference type="EMBL" id="JABWMH010000003">
    <property type="protein sequence ID" value="NVD28760.1"/>
    <property type="molecule type" value="Genomic_DNA"/>
</dbReference>
<sequence>MRGTAFAPQLTDGDVSEYLAQLEMLSKGYREESEIWPVNIPEFDTVAVHSRPIAPETFKLVLAAIRQRQCLKARYVSLSSGSEGFRAILPHALASDGHRWHMRAFDFDNQRYSDFVLSRLEAKGFADTPSGDLPRDVDWTSTIQLVLTADPAMPEPRRERLESEYRMRKGALRVKIRQAMLFYYLRFYGFNPHDLEGGAMRNVSSFHLKVANMEEVEKWLGRRN</sequence>
<feature type="domain" description="DNA-binding transcriptional repressor CapW C-terminal dimerisation" evidence="2">
    <location>
        <begin position="143"/>
        <end position="216"/>
    </location>
</feature>
<proteinExistence type="predicted"/>
<dbReference type="InterPro" id="IPR059020">
    <property type="entry name" value="CapW_CTD"/>
</dbReference>
<evidence type="ECO:0000259" key="1">
    <source>
        <dbReference type="Pfam" id="PF13280"/>
    </source>
</evidence>
<keyword evidence="4" id="KW-1185">Reference proteome</keyword>
<dbReference type="Pfam" id="PF13280">
    <property type="entry name" value="WYL"/>
    <property type="match status" value="1"/>
</dbReference>
<dbReference type="RefSeq" id="WP_176280150.1">
    <property type="nucleotide sequence ID" value="NZ_JABWMH010000003.1"/>
</dbReference>
<comment type="caution">
    <text evidence="3">The sequence shown here is derived from an EMBL/GenBank/DDBJ whole genome shotgun (WGS) entry which is preliminary data.</text>
</comment>
<evidence type="ECO:0000313" key="4">
    <source>
        <dbReference type="Proteomes" id="UP000652427"/>
    </source>
</evidence>
<gene>
    <name evidence="3" type="ORF">HUO14_12740</name>
</gene>
<organism evidence="3 4">
    <name type="scientific">Parasphingorhabdus flavimaris</name>
    <dbReference type="NCBI Taxonomy" id="266812"/>
    <lineage>
        <taxon>Bacteria</taxon>
        <taxon>Pseudomonadati</taxon>
        <taxon>Pseudomonadota</taxon>
        <taxon>Alphaproteobacteria</taxon>
        <taxon>Sphingomonadales</taxon>
        <taxon>Sphingomonadaceae</taxon>
        <taxon>Parasphingorhabdus</taxon>
    </lineage>
</organism>
<evidence type="ECO:0000259" key="2">
    <source>
        <dbReference type="Pfam" id="PF26107"/>
    </source>
</evidence>
<name>A0ABX2N4V7_9SPHN</name>
<dbReference type="InterPro" id="IPR026881">
    <property type="entry name" value="WYL_dom"/>
</dbReference>